<evidence type="ECO:0000313" key="3">
    <source>
        <dbReference type="EMBL" id="CAE0755174.1"/>
    </source>
</evidence>
<organism evidence="3">
    <name type="scientific">Chrysotila carterae</name>
    <name type="common">Marine alga</name>
    <name type="synonym">Syracosphaera carterae</name>
    <dbReference type="NCBI Taxonomy" id="13221"/>
    <lineage>
        <taxon>Eukaryota</taxon>
        <taxon>Haptista</taxon>
        <taxon>Haptophyta</taxon>
        <taxon>Prymnesiophyceae</taxon>
        <taxon>Isochrysidales</taxon>
        <taxon>Isochrysidaceae</taxon>
        <taxon>Chrysotila</taxon>
    </lineage>
</organism>
<dbReference type="EMBL" id="HBIZ01012865">
    <property type="protein sequence ID" value="CAE0755174.1"/>
    <property type="molecule type" value="Transcribed_RNA"/>
</dbReference>
<sequence length="665" mass="70700">MLFAVLVQVLACVLQHPNAAAVQVSPYRRTHSAVGITICAKSPAPSFSTHCVLRPSPHSTPCASASRSPVASSCMRPLSPRLLRRGSRTPRRCVPRCAHLLMHAPLVREAEVGFVDGSNLEEGESLLRALKAFDSHGRCLCAGALVRTPHHDPDWTTGADPDEFTSPNARFTSGKRAEAAASSSESRGAVHLWLADADLPELGPNMQLRGALCVLDALLLEHLIRYGTHDSLVVHASGELAVASAAAAAARGFEQTEEDGSWTFDALKGSEAYQFAATREGDADDEGREIAAAIVAMLTRKPGTLRFPQKSVGQVELSDGKQYVNLVAKSFDRGAAPSLLLGVLGAEVVSEARRLSAQAVAEGACQAADDARRVVLVRAGREVESAHCASLRQLQQVVRPGVSRVLEYVRRHVGARQPAVSGGLPCAQHVLVLTDCFVQHFGTSGDDAGGCDGASGRQVGFLEGYQNDADVASCDDLWQSVLIPPNAEFTALIQLTSVDGHGGDDYSDSKAGAGVYLQLGVHASSRLRVPLAVTGSAFVHDYTVQSMVRLCLAWREAGRQAEQGRVQAVRRTPSRGLIQQYSSDSREIGHRAGQGRIREQLGSQGRETAVSALGALLVLHFASVASLTSDEITGSSPASWLWDRARRGDAKAQHLLARSLEQGAG</sequence>
<evidence type="ECO:0000256" key="2">
    <source>
        <dbReference type="SAM" id="SignalP"/>
    </source>
</evidence>
<feature type="region of interest" description="Disordered" evidence="1">
    <location>
        <begin position="151"/>
        <end position="182"/>
    </location>
</feature>
<protein>
    <submittedName>
        <fullName evidence="3">Uncharacterized protein</fullName>
    </submittedName>
</protein>
<feature type="signal peptide" evidence="2">
    <location>
        <begin position="1"/>
        <end position="21"/>
    </location>
</feature>
<reference evidence="3" key="1">
    <citation type="submission" date="2021-01" db="EMBL/GenBank/DDBJ databases">
        <authorList>
            <person name="Corre E."/>
            <person name="Pelletier E."/>
            <person name="Niang G."/>
            <person name="Scheremetjew M."/>
            <person name="Finn R."/>
            <person name="Kale V."/>
            <person name="Holt S."/>
            <person name="Cochrane G."/>
            <person name="Meng A."/>
            <person name="Brown T."/>
            <person name="Cohen L."/>
        </authorList>
    </citation>
    <scope>NUCLEOTIDE SEQUENCE</scope>
    <source>
        <strain evidence="3">CCMP645</strain>
    </source>
</reference>
<proteinExistence type="predicted"/>
<dbReference type="AlphaFoldDB" id="A0A7S4EVK3"/>
<gene>
    <name evidence="3" type="ORF">PCAR00345_LOCUS7761</name>
</gene>
<evidence type="ECO:0000256" key="1">
    <source>
        <dbReference type="SAM" id="MobiDB-lite"/>
    </source>
</evidence>
<name>A0A7S4EVK3_CHRCT</name>
<feature type="chain" id="PRO_5031521605" evidence="2">
    <location>
        <begin position="22"/>
        <end position="665"/>
    </location>
</feature>
<accession>A0A7S4EVK3</accession>
<keyword evidence="2" id="KW-0732">Signal</keyword>